<comment type="caution">
    <text evidence="3">The sequence shown here is derived from an EMBL/GenBank/DDBJ whole genome shotgun (WGS) entry which is preliminary data.</text>
</comment>
<gene>
    <name evidence="3" type="ORF">ACFQE9_08965</name>
</gene>
<protein>
    <submittedName>
        <fullName evidence="3">Urease accessory protein UreF</fullName>
    </submittedName>
</protein>
<dbReference type="EMBL" id="JBHSXL010000008">
    <property type="protein sequence ID" value="MFC6892733.1"/>
    <property type="molecule type" value="Genomic_DNA"/>
</dbReference>
<dbReference type="Proteomes" id="UP001596296">
    <property type="component" value="Unassembled WGS sequence"/>
</dbReference>
<name>A0ABD5UU93_9EURY</name>
<sequence>MSDRAASDRGASDDASLESFRLADSFLPVGTYTVSYALEGFIADDRVEDVTDLEEILETYLRRQVGPADLVALRAAHAAAREGDLEAALAADRRLTAATLPAEFRESARKSGRRLLSLQRDLREEPLLERYAERIEAEEAEGTYPVVLGVATGLAGVDEREACLLSCHGFATGMLGAAQRLLSLGHTDAQRVLDGLRPAMRDAVDDSANRTIEDMTPFAPLVDVVSAEHERADRRLFVS</sequence>
<evidence type="ECO:0000313" key="4">
    <source>
        <dbReference type="Proteomes" id="UP001596296"/>
    </source>
</evidence>
<accession>A0ABD5UU93</accession>
<dbReference type="AlphaFoldDB" id="A0ABD5UU93"/>
<keyword evidence="4" id="KW-1185">Reference proteome</keyword>
<dbReference type="PANTHER" id="PTHR33620">
    <property type="entry name" value="UREASE ACCESSORY PROTEIN F"/>
    <property type="match status" value="1"/>
</dbReference>
<dbReference type="PIRSF" id="PIRSF009467">
    <property type="entry name" value="Ureas_acces_UreF"/>
    <property type="match status" value="1"/>
</dbReference>
<dbReference type="InterPro" id="IPR002639">
    <property type="entry name" value="UreF"/>
</dbReference>
<organism evidence="3 4">
    <name type="scientific">Halopenitus salinus</name>
    <dbReference type="NCBI Taxonomy" id="1198295"/>
    <lineage>
        <taxon>Archaea</taxon>
        <taxon>Methanobacteriati</taxon>
        <taxon>Methanobacteriota</taxon>
        <taxon>Stenosarchaea group</taxon>
        <taxon>Halobacteria</taxon>
        <taxon>Halobacteriales</taxon>
        <taxon>Haloferacaceae</taxon>
        <taxon>Halopenitus</taxon>
    </lineage>
</organism>
<evidence type="ECO:0000256" key="2">
    <source>
        <dbReference type="ARBA" id="ARBA00023186"/>
    </source>
</evidence>
<keyword evidence="1" id="KW-0996">Nickel insertion</keyword>
<dbReference type="Pfam" id="PF01730">
    <property type="entry name" value="UreF"/>
    <property type="match status" value="1"/>
</dbReference>
<proteinExistence type="inferred from homology"/>
<evidence type="ECO:0000256" key="1">
    <source>
        <dbReference type="ARBA" id="ARBA00022988"/>
    </source>
</evidence>
<dbReference type="Gene3D" id="1.10.4190.10">
    <property type="entry name" value="Urease accessory protein UreF"/>
    <property type="match status" value="1"/>
</dbReference>
<reference evidence="3 4" key="1">
    <citation type="journal article" date="2019" name="Int. J. Syst. Evol. Microbiol.">
        <title>The Global Catalogue of Microorganisms (GCM) 10K type strain sequencing project: providing services to taxonomists for standard genome sequencing and annotation.</title>
        <authorList>
            <consortium name="The Broad Institute Genomics Platform"/>
            <consortium name="The Broad Institute Genome Sequencing Center for Infectious Disease"/>
            <person name="Wu L."/>
            <person name="Ma J."/>
        </authorList>
    </citation>
    <scope>NUCLEOTIDE SEQUENCE [LARGE SCALE GENOMIC DNA]</scope>
    <source>
        <strain evidence="3 4">SKJ47</strain>
    </source>
</reference>
<dbReference type="HAMAP" id="MF_01385">
    <property type="entry name" value="UreF"/>
    <property type="match status" value="1"/>
</dbReference>
<keyword evidence="2" id="KW-0143">Chaperone</keyword>
<dbReference type="PANTHER" id="PTHR33620:SF1">
    <property type="entry name" value="UREASE ACCESSORY PROTEIN F"/>
    <property type="match status" value="1"/>
</dbReference>
<dbReference type="RefSeq" id="WP_379743483.1">
    <property type="nucleotide sequence ID" value="NZ_JBHSVN010000001.1"/>
</dbReference>
<dbReference type="InterPro" id="IPR038277">
    <property type="entry name" value="UreF_sf"/>
</dbReference>
<evidence type="ECO:0000313" key="3">
    <source>
        <dbReference type="EMBL" id="MFC6892733.1"/>
    </source>
</evidence>